<gene>
    <name evidence="1" type="ORF">FYJ29_11820</name>
</gene>
<keyword evidence="2" id="KW-1185">Reference proteome</keyword>
<dbReference type="SUPFAM" id="SSF51004">
    <property type="entry name" value="C-terminal (heme d1) domain of cytochrome cd1-nitrite reductase"/>
    <property type="match status" value="1"/>
</dbReference>
<sequence length="386" mass="43170">MRNNTLFFHITVLLIALLLVSCRHDEPILLPEVVPTTQPEYTNITGFYLLNEGNMGSNKATLDYMDYGEGKYHRNIFARANPSQVKEMGDVGNDLGIYGNKLWCVINCSNKIDVLDKNTAVKVGQVDVPNCRFIKFNGGYAYVTSYAGPVTIDPNYKQRGYVAKIDTATLQVVDTCVVGFQPDGLDIVNGKIYVANSGGYMVPNYENTLSVIDLASFKQEKRLPVAINLNLVMSDHHGVLWISSRGDYYSVPSKLYAYDTRKQQLVDSLDVRVGNMWLDGDSLYIVASEWSYVTMSNTPSYTIVDVATHQVVTRNFITDGTDKSIKMPYGIAVNALTKDIYVTDARDYVTPGRLYCFGRDGVKKWDVRTGDIPAHFAFLGENINEQ</sequence>
<dbReference type="InterPro" id="IPR031815">
    <property type="entry name" value="DUF5074"/>
</dbReference>
<name>A0A6L5XG08_9BACT</name>
<dbReference type="InterPro" id="IPR015943">
    <property type="entry name" value="WD40/YVTN_repeat-like_dom_sf"/>
</dbReference>
<proteinExistence type="predicted"/>
<dbReference type="PROSITE" id="PS51257">
    <property type="entry name" value="PROKAR_LIPOPROTEIN"/>
    <property type="match status" value="1"/>
</dbReference>
<protein>
    <submittedName>
        <fullName evidence="1">YncE family protein</fullName>
    </submittedName>
</protein>
<dbReference type="Gene3D" id="2.130.10.10">
    <property type="entry name" value="YVTN repeat-like/Quinoprotein amine dehydrogenase"/>
    <property type="match status" value="1"/>
</dbReference>
<dbReference type="InterPro" id="IPR051200">
    <property type="entry name" value="Host-pathogen_enzymatic-act"/>
</dbReference>
<evidence type="ECO:0000313" key="2">
    <source>
        <dbReference type="Proteomes" id="UP000483362"/>
    </source>
</evidence>
<dbReference type="RefSeq" id="WP_154327229.1">
    <property type="nucleotide sequence ID" value="NZ_CP045696.1"/>
</dbReference>
<dbReference type="PANTHER" id="PTHR47197">
    <property type="entry name" value="PROTEIN NIRF"/>
    <property type="match status" value="1"/>
</dbReference>
<evidence type="ECO:0000313" key="1">
    <source>
        <dbReference type="EMBL" id="MSS18436.1"/>
    </source>
</evidence>
<organism evidence="1 2">
    <name type="scientific">Sodaliphilus pleomorphus</name>
    <dbReference type="NCBI Taxonomy" id="2606626"/>
    <lineage>
        <taxon>Bacteria</taxon>
        <taxon>Pseudomonadati</taxon>
        <taxon>Bacteroidota</taxon>
        <taxon>Bacteroidia</taxon>
        <taxon>Bacteroidales</taxon>
        <taxon>Muribaculaceae</taxon>
        <taxon>Sodaliphilus</taxon>
    </lineage>
</organism>
<dbReference type="PANTHER" id="PTHR47197:SF3">
    <property type="entry name" value="DIHYDRO-HEME D1 DEHYDROGENASE"/>
    <property type="match status" value="1"/>
</dbReference>
<accession>A0A6L5XG08</accession>
<dbReference type="Pfam" id="PF16819">
    <property type="entry name" value="DUF5074"/>
    <property type="match status" value="1"/>
</dbReference>
<dbReference type="InterPro" id="IPR011048">
    <property type="entry name" value="Haem_d1_sf"/>
</dbReference>
<dbReference type="EMBL" id="VULT01000021">
    <property type="protein sequence ID" value="MSS18436.1"/>
    <property type="molecule type" value="Genomic_DNA"/>
</dbReference>
<dbReference type="AlphaFoldDB" id="A0A6L5XG08"/>
<dbReference type="Proteomes" id="UP000483362">
    <property type="component" value="Unassembled WGS sequence"/>
</dbReference>
<reference evidence="1 2" key="1">
    <citation type="submission" date="2019-08" db="EMBL/GenBank/DDBJ databases">
        <title>In-depth cultivation of the pig gut microbiome towards novel bacterial diversity and tailored functional studies.</title>
        <authorList>
            <person name="Wylensek D."/>
            <person name="Hitch T.C.A."/>
            <person name="Clavel T."/>
        </authorList>
    </citation>
    <scope>NUCLEOTIDE SEQUENCE [LARGE SCALE GENOMIC DNA]</scope>
    <source>
        <strain evidence="1 2">Oil-RF-744-WCA-WT-10</strain>
    </source>
</reference>
<comment type="caution">
    <text evidence="1">The sequence shown here is derived from an EMBL/GenBank/DDBJ whole genome shotgun (WGS) entry which is preliminary data.</text>
</comment>